<organism evidence="2 3">
    <name type="scientific">Hericium alpestre</name>
    <dbReference type="NCBI Taxonomy" id="135208"/>
    <lineage>
        <taxon>Eukaryota</taxon>
        <taxon>Fungi</taxon>
        <taxon>Dikarya</taxon>
        <taxon>Basidiomycota</taxon>
        <taxon>Agaricomycotina</taxon>
        <taxon>Agaricomycetes</taxon>
        <taxon>Russulales</taxon>
        <taxon>Hericiaceae</taxon>
        <taxon>Hericium</taxon>
    </lineage>
</organism>
<evidence type="ECO:0000313" key="3">
    <source>
        <dbReference type="Proteomes" id="UP000298061"/>
    </source>
</evidence>
<comment type="caution">
    <text evidence="2">The sequence shown here is derived from an EMBL/GenBank/DDBJ whole genome shotgun (WGS) entry which is preliminary data.</text>
</comment>
<keyword evidence="3" id="KW-1185">Reference proteome</keyword>
<evidence type="ECO:0000256" key="1">
    <source>
        <dbReference type="SAM" id="MobiDB-lite"/>
    </source>
</evidence>
<dbReference type="Proteomes" id="UP000298061">
    <property type="component" value="Unassembled WGS sequence"/>
</dbReference>
<sequence length="206" mass="22461">MDRNYLRSLTGLVDSDQFSVLTRSTVLPSDATQLLAPGDNIQDGQPEQGPSDAAPEYAASPIPSTGWTSPPSRPVTTSQPLTYTFSPLSFNSMLLLPPPDASDTRPKYHISVILNCFMPASFITTVRRGASETGKVVGEIEMGDSMERATYTIGGMQEREPDTSYSWDSWRFHNVHWKIVKTESKPSARVSASSPHPPSSSDTHAS</sequence>
<protein>
    <submittedName>
        <fullName evidence="2">Uncharacterized protein</fullName>
    </submittedName>
</protein>
<reference evidence="2 3" key="1">
    <citation type="submission" date="2019-02" db="EMBL/GenBank/DDBJ databases">
        <title>Genome sequencing of the rare red list fungi Hericium alpestre (H. flagellum).</title>
        <authorList>
            <person name="Buettner E."/>
            <person name="Kellner H."/>
        </authorList>
    </citation>
    <scope>NUCLEOTIDE SEQUENCE [LARGE SCALE GENOMIC DNA]</scope>
    <source>
        <strain evidence="2 3">DSM 108284</strain>
    </source>
</reference>
<dbReference type="OrthoDB" id="3174721at2759"/>
<gene>
    <name evidence="2" type="ORF">EWM64_g8602</name>
</gene>
<evidence type="ECO:0000313" key="2">
    <source>
        <dbReference type="EMBL" id="TFY75409.1"/>
    </source>
</evidence>
<feature type="region of interest" description="Disordered" evidence="1">
    <location>
        <begin position="31"/>
        <end position="80"/>
    </location>
</feature>
<name>A0A4Y9ZPP8_9AGAM</name>
<feature type="compositionally biased region" description="Low complexity" evidence="1">
    <location>
        <begin position="187"/>
        <end position="206"/>
    </location>
</feature>
<feature type="region of interest" description="Disordered" evidence="1">
    <location>
        <begin position="183"/>
        <end position="206"/>
    </location>
</feature>
<dbReference type="EMBL" id="SFCI01001586">
    <property type="protein sequence ID" value="TFY75409.1"/>
    <property type="molecule type" value="Genomic_DNA"/>
</dbReference>
<dbReference type="AlphaFoldDB" id="A0A4Y9ZPP8"/>
<feature type="compositionally biased region" description="Polar residues" evidence="1">
    <location>
        <begin position="62"/>
        <end position="80"/>
    </location>
</feature>
<accession>A0A4Y9ZPP8</accession>
<proteinExistence type="predicted"/>